<evidence type="ECO:0000313" key="2">
    <source>
        <dbReference type="EMBL" id="MEQ4483509.1"/>
    </source>
</evidence>
<sequence>MSQPNVYRLNSKEVSKATEQWLMKRGVNKEQIGQLVMLLQKDYFPELTLAECVLNVESVLSKREVQNAVLTGIQLDMLAEEGKLLPPLQDMISYDEGLYGCDEILALSIVNVYGSIGFTNFGYIDKLKPGVLKKLNDKNSGEIHTFLDDIVGAIAAAASSRIAHRKQAEREAVEEALQEGAK</sequence>
<proteinExistence type="predicted"/>
<gene>
    <name evidence="2" type="ORF">QJS35_14020</name>
</gene>
<protein>
    <submittedName>
        <fullName evidence="2">Phosphatidylglycerophosphatase A</fullName>
    </submittedName>
</protein>
<accession>A0ABV1KTS8</accession>
<dbReference type="InterPro" id="IPR007686">
    <property type="entry name" value="YutG/PgpA"/>
</dbReference>
<evidence type="ECO:0000259" key="1">
    <source>
        <dbReference type="Pfam" id="PF04608"/>
    </source>
</evidence>
<dbReference type="InterPro" id="IPR026038">
    <property type="entry name" value="Put_PGPase"/>
</dbReference>
<organism evidence="2 3">
    <name type="scientific">Cohnella silvisoli</name>
    <dbReference type="NCBI Taxonomy" id="2873699"/>
    <lineage>
        <taxon>Bacteria</taxon>
        <taxon>Bacillati</taxon>
        <taxon>Bacillota</taxon>
        <taxon>Bacilli</taxon>
        <taxon>Bacillales</taxon>
        <taxon>Paenibacillaceae</taxon>
        <taxon>Cohnella</taxon>
    </lineage>
</organism>
<dbReference type="SUPFAM" id="SSF101307">
    <property type="entry name" value="YutG-like"/>
    <property type="match status" value="1"/>
</dbReference>
<dbReference type="Gene3D" id="1.10.3760.10">
    <property type="entry name" value="PgpA-like"/>
    <property type="match status" value="1"/>
</dbReference>
<feature type="domain" description="YutG/PgpA" evidence="1">
    <location>
        <begin position="49"/>
        <end position="163"/>
    </location>
</feature>
<dbReference type="PIRSF" id="PIRSF019587">
    <property type="entry name" value="PGPase"/>
    <property type="match status" value="1"/>
</dbReference>
<comment type="caution">
    <text evidence="2">The sequence shown here is derived from an EMBL/GenBank/DDBJ whole genome shotgun (WGS) entry which is preliminary data.</text>
</comment>
<name>A0ABV1KTS8_9BACL</name>
<dbReference type="Pfam" id="PF04608">
    <property type="entry name" value="PgpA"/>
    <property type="match status" value="1"/>
</dbReference>
<dbReference type="RefSeq" id="WP_232185761.1">
    <property type="nucleotide sequence ID" value="NZ_JAIOAP010000006.1"/>
</dbReference>
<dbReference type="CDD" id="cd06971">
    <property type="entry name" value="PgpA"/>
    <property type="match status" value="1"/>
</dbReference>
<keyword evidence="3" id="KW-1185">Reference proteome</keyword>
<evidence type="ECO:0000313" key="3">
    <source>
        <dbReference type="Proteomes" id="UP001493487"/>
    </source>
</evidence>
<reference evidence="2 3" key="1">
    <citation type="journal article" date="2023" name="Genome Announc.">
        <title>Pan-Genome Analyses of the Genus Cohnella and Proposal of the Novel Species Cohnella silvisoli sp. nov., Isolated from Forest Soil.</title>
        <authorList>
            <person name="Wang C."/>
            <person name="Mao L."/>
            <person name="Bao G."/>
            <person name="Zhu H."/>
        </authorList>
    </citation>
    <scope>NUCLEOTIDE SEQUENCE [LARGE SCALE GENOMIC DNA]</scope>
    <source>
        <strain evidence="2 3">NL03-T5-1</strain>
    </source>
</reference>
<dbReference type="EMBL" id="JASKHM010000007">
    <property type="protein sequence ID" value="MEQ4483509.1"/>
    <property type="molecule type" value="Genomic_DNA"/>
</dbReference>
<dbReference type="Proteomes" id="UP001493487">
    <property type="component" value="Unassembled WGS sequence"/>
</dbReference>
<dbReference type="InterPro" id="IPR036681">
    <property type="entry name" value="PgpA-like_sf"/>
</dbReference>